<protein>
    <submittedName>
        <fullName evidence="2 3">Uncharacterized protein</fullName>
    </submittedName>
</protein>
<feature type="region of interest" description="Disordered" evidence="1">
    <location>
        <begin position="1"/>
        <end position="20"/>
    </location>
</feature>
<dbReference type="EMBL" id="ABEU02000006">
    <property type="protein sequence ID" value="PNR52935.1"/>
    <property type="molecule type" value="Genomic_DNA"/>
</dbReference>
<dbReference type="PaxDb" id="3218-PP1S14_441V6.1"/>
<dbReference type="AlphaFoldDB" id="A9RKR4"/>
<evidence type="ECO:0000313" key="4">
    <source>
        <dbReference type="Proteomes" id="UP000006727"/>
    </source>
</evidence>
<evidence type="ECO:0000256" key="1">
    <source>
        <dbReference type="SAM" id="MobiDB-lite"/>
    </source>
</evidence>
<dbReference type="InParanoid" id="A9RKR4"/>
<proteinExistence type="predicted"/>
<dbReference type="EnsemblPlants" id="Pp3c6_21860V3.2">
    <property type="protein sequence ID" value="PAC:32978149.CDS.1"/>
    <property type="gene ID" value="Pp3c6_21860"/>
</dbReference>
<sequence length="263" mass="30230">MASNSWSPHEKTRIPRPERQGMANRILPKLGTLIKHGVFVPSDKFVYHEYRCKISQNERRLSVSLHECPWLQERLKCLDDARCPTIKYLPSKEAPTELLMSPSAFKLVADWAREGYKEDYEWKRCPGAWHCKHLIVRTMGRRAVREGVALGDVRNFFIEDVGWHHGIGKTTCKAKVTCRKHFVRADFPESDFSRLVHFLLDTGDEDNSEEKDEDEDWQCDVLTRIPGNGECIGLSSQLNSLAPITPASHRLDDDSDGEYEDDC</sequence>
<dbReference type="Gramene" id="Pp3c6_21860V3.1">
    <property type="protein sequence ID" value="PAC:32978148.CDS.1"/>
    <property type="gene ID" value="Pp3c6_21860"/>
</dbReference>
<evidence type="ECO:0000313" key="2">
    <source>
        <dbReference type="EMBL" id="PNR52935.1"/>
    </source>
</evidence>
<reference evidence="2 4" key="1">
    <citation type="journal article" date="2008" name="Science">
        <title>The Physcomitrella genome reveals evolutionary insights into the conquest of land by plants.</title>
        <authorList>
            <person name="Rensing S."/>
            <person name="Lang D."/>
            <person name="Zimmer A."/>
            <person name="Terry A."/>
            <person name="Salamov A."/>
            <person name="Shapiro H."/>
            <person name="Nishiyama T."/>
            <person name="Perroud P.-F."/>
            <person name="Lindquist E."/>
            <person name="Kamisugi Y."/>
            <person name="Tanahashi T."/>
            <person name="Sakakibara K."/>
            <person name="Fujita T."/>
            <person name="Oishi K."/>
            <person name="Shin-I T."/>
            <person name="Kuroki Y."/>
            <person name="Toyoda A."/>
            <person name="Suzuki Y."/>
            <person name="Hashimoto A."/>
            <person name="Yamaguchi K."/>
            <person name="Sugano A."/>
            <person name="Kohara Y."/>
            <person name="Fujiyama A."/>
            <person name="Anterola A."/>
            <person name="Aoki S."/>
            <person name="Ashton N."/>
            <person name="Barbazuk W.B."/>
            <person name="Barker E."/>
            <person name="Bennetzen J."/>
            <person name="Bezanilla M."/>
            <person name="Blankenship R."/>
            <person name="Cho S.H."/>
            <person name="Dutcher S."/>
            <person name="Estelle M."/>
            <person name="Fawcett J.A."/>
            <person name="Gundlach H."/>
            <person name="Hanada K."/>
            <person name="Heyl A."/>
            <person name="Hicks K.A."/>
            <person name="Hugh J."/>
            <person name="Lohr M."/>
            <person name="Mayer K."/>
            <person name="Melkozernov A."/>
            <person name="Murata T."/>
            <person name="Nelson D."/>
            <person name="Pils B."/>
            <person name="Prigge M."/>
            <person name="Reiss B."/>
            <person name="Renner T."/>
            <person name="Rombauts S."/>
            <person name="Rushton P."/>
            <person name="Sanderfoot A."/>
            <person name="Schween G."/>
            <person name="Shiu S.-H."/>
            <person name="Stueber K."/>
            <person name="Theodoulou F.L."/>
            <person name="Tu H."/>
            <person name="Van de Peer Y."/>
            <person name="Verrier P.J."/>
            <person name="Waters E."/>
            <person name="Wood A."/>
            <person name="Yang L."/>
            <person name="Cove D."/>
            <person name="Cuming A."/>
            <person name="Hasebe M."/>
            <person name="Lucas S."/>
            <person name="Mishler D.B."/>
            <person name="Reski R."/>
            <person name="Grigoriev I."/>
            <person name="Quatrano R.S."/>
            <person name="Boore J.L."/>
        </authorList>
    </citation>
    <scope>NUCLEOTIDE SEQUENCE [LARGE SCALE GENOMIC DNA]</scope>
    <source>
        <strain evidence="3 4">cv. Gransden 2004</strain>
    </source>
</reference>
<name>A9RKR4_PHYPA</name>
<reference evidence="3" key="3">
    <citation type="submission" date="2020-12" db="UniProtKB">
        <authorList>
            <consortium name="EnsemblPlants"/>
        </authorList>
    </citation>
    <scope>IDENTIFICATION</scope>
</reference>
<dbReference type="Gramene" id="Pp3c6_21860V3.2">
    <property type="protein sequence ID" value="PAC:32978149.CDS.1"/>
    <property type="gene ID" value="Pp3c6_21860"/>
</dbReference>
<dbReference type="Proteomes" id="UP000006727">
    <property type="component" value="Chromosome 6"/>
</dbReference>
<organism evidence="2">
    <name type="scientific">Physcomitrium patens</name>
    <name type="common">Spreading-leaved earth moss</name>
    <name type="synonym">Physcomitrella patens</name>
    <dbReference type="NCBI Taxonomy" id="3218"/>
    <lineage>
        <taxon>Eukaryota</taxon>
        <taxon>Viridiplantae</taxon>
        <taxon>Streptophyta</taxon>
        <taxon>Embryophyta</taxon>
        <taxon>Bryophyta</taxon>
        <taxon>Bryophytina</taxon>
        <taxon>Bryopsida</taxon>
        <taxon>Funariidae</taxon>
        <taxon>Funariales</taxon>
        <taxon>Funariaceae</taxon>
        <taxon>Physcomitrium</taxon>
    </lineage>
</organism>
<dbReference type="HOGENOM" id="CLU_1059217_0_0_1"/>
<dbReference type="EnsemblPlants" id="Pp3c6_21860V3.1">
    <property type="protein sequence ID" value="PAC:32978148.CDS.1"/>
    <property type="gene ID" value="Pp3c6_21860"/>
</dbReference>
<reference evidence="2 4" key="2">
    <citation type="journal article" date="2018" name="Plant J.">
        <title>The Physcomitrella patens chromosome-scale assembly reveals moss genome structure and evolution.</title>
        <authorList>
            <person name="Lang D."/>
            <person name="Ullrich K.K."/>
            <person name="Murat F."/>
            <person name="Fuchs J."/>
            <person name="Jenkins J."/>
            <person name="Haas F.B."/>
            <person name="Piednoel M."/>
            <person name="Gundlach H."/>
            <person name="Van Bel M."/>
            <person name="Meyberg R."/>
            <person name="Vives C."/>
            <person name="Morata J."/>
            <person name="Symeonidi A."/>
            <person name="Hiss M."/>
            <person name="Muchero W."/>
            <person name="Kamisugi Y."/>
            <person name="Saleh O."/>
            <person name="Blanc G."/>
            <person name="Decker E.L."/>
            <person name="van Gessel N."/>
            <person name="Grimwood J."/>
            <person name="Hayes R.D."/>
            <person name="Graham S.W."/>
            <person name="Gunter L.E."/>
            <person name="McDaniel S.F."/>
            <person name="Hoernstein S.N.W."/>
            <person name="Larsson A."/>
            <person name="Li F.W."/>
            <person name="Perroud P.F."/>
            <person name="Phillips J."/>
            <person name="Ranjan P."/>
            <person name="Rokshar D.S."/>
            <person name="Rothfels C.J."/>
            <person name="Schneider L."/>
            <person name="Shu S."/>
            <person name="Stevenson D.W."/>
            <person name="Thummler F."/>
            <person name="Tillich M."/>
            <person name="Villarreal Aguilar J.C."/>
            <person name="Widiez T."/>
            <person name="Wong G.K."/>
            <person name="Wymore A."/>
            <person name="Zhang Y."/>
            <person name="Zimmer A.D."/>
            <person name="Quatrano R.S."/>
            <person name="Mayer K.F.X."/>
            <person name="Goodstein D."/>
            <person name="Casacuberta J.M."/>
            <person name="Vandepoele K."/>
            <person name="Reski R."/>
            <person name="Cuming A.C."/>
            <person name="Tuskan G.A."/>
            <person name="Maumus F."/>
            <person name="Salse J."/>
            <person name="Schmutz J."/>
            <person name="Rensing S.A."/>
        </authorList>
    </citation>
    <scope>NUCLEOTIDE SEQUENCE [LARGE SCALE GENOMIC DNA]</scope>
    <source>
        <strain evidence="3 4">cv. Gransden 2004</strain>
    </source>
</reference>
<keyword evidence="4" id="KW-1185">Reference proteome</keyword>
<gene>
    <name evidence="2" type="ORF">PHYPA_009310</name>
</gene>
<feature type="compositionally biased region" description="Basic and acidic residues" evidence="1">
    <location>
        <begin position="8"/>
        <end position="19"/>
    </location>
</feature>
<accession>A9RKR4</accession>
<evidence type="ECO:0000313" key="3">
    <source>
        <dbReference type="EnsemblPlants" id="PAC:32978148.CDS.1"/>
    </source>
</evidence>